<evidence type="ECO:0000313" key="12">
    <source>
        <dbReference type="EMBL" id="KPL87262.1"/>
    </source>
</evidence>
<keyword evidence="8" id="KW-0443">Lipid metabolism</keyword>
<dbReference type="Pfam" id="PF00288">
    <property type="entry name" value="GHMP_kinases_N"/>
    <property type="match status" value="1"/>
</dbReference>
<feature type="domain" description="GHMP kinase N-terminal" evidence="10">
    <location>
        <begin position="90"/>
        <end position="168"/>
    </location>
</feature>
<dbReference type="PANTHER" id="PTHR43290:SF2">
    <property type="entry name" value="MEVALONATE KINASE"/>
    <property type="match status" value="1"/>
</dbReference>
<keyword evidence="7" id="KW-0460">Magnesium</keyword>
<gene>
    <name evidence="12" type="ORF">SE16_12230</name>
</gene>
<dbReference type="GO" id="GO:0005829">
    <property type="term" value="C:cytosol"/>
    <property type="evidence" value="ECO:0007669"/>
    <property type="project" value="TreeGrafter"/>
</dbReference>
<evidence type="ECO:0000256" key="2">
    <source>
        <dbReference type="ARBA" id="ARBA00022516"/>
    </source>
</evidence>
<dbReference type="PANTHER" id="PTHR43290">
    <property type="entry name" value="MEVALONATE KINASE"/>
    <property type="match status" value="1"/>
</dbReference>
<dbReference type="InterPro" id="IPR006204">
    <property type="entry name" value="GHMP_kinase_N_dom"/>
</dbReference>
<evidence type="ECO:0000256" key="8">
    <source>
        <dbReference type="ARBA" id="ARBA00023098"/>
    </source>
</evidence>
<dbReference type="NCBIfam" id="TIGR00549">
    <property type="entry name" value="mevalon_kin"/>
    <property type="match status" value="1"/>
</dbReference>
<evidence type="ECO:0000256" key="1">
    <source>
        <dbReference type="ARBA" id="ARBA00022490"/>
    </source>
</evidence>
<dbReference type="InterPro" id="IPR013750">
    <property type="entry name" value="GHMP_kinase_C_dom"/>
</dbReference>
<evidence type="ECO:0000256" key="7">
    <source>
        <dbReference type="ARBA" id="ARBA00022842"/>
    </source>
</evidence>
<evidence type="ECO:0000256" key="4">
    <source>
        <dbReference type="ARBA" id="ARBA00022741"/>
    </source>
</evidence>
<keyword evidence="5" id="KW-0418">Kinase</keyword>
<dbReference type="Pfam" id="PF08544">
    <property type="entry name" value="GHMP_kinases_C"/>
    <property type="match status" value="1"/>
</dbReference>
<dbReference type="Gene3D" id="3.30.70.890">
    <property type="entry name" value="GHMP kinase, C-terminal domain"/>
    <property type="match status" value="1"/>
</dbReference>
<keyword evidence="1" id="KW-0963">Cytoplasm</keyword>
<dbReference type="Proteomes" id="UP000050502">
    <property type="component" value="Unassembled WGS sequence"/>
</dbReference>
<dbReference type="OrthoDB" id="9764892at2"/>
<evidence type="ECO:0000256" key="3">
    <source>
        <dbReference type="ARBA" id="ARBA00022679"/>
    </source>
</evidence>
<dbReference type="Gene3D" id="3.30.230.10">
    <property type="match status" value="1"/>
</dbReference>
<evidence type="ECO:0000313" key="13">
    <source>
        <dbReference type="Proteomes" id="UP000050502"/>
    </source>
</evidence>
<protein>
    <recommendedName>
        <fullName evidence="14">Mevalonate kinase</fullName>
    </recommendedName>
</protein>
<evidence type="ECO:0000259" key="10">
    <source>
        <dbReference type="Pfam" id="PF00288"/>
    </source>
</evidence>
<dbReference type="PRINTS" id="PR00959">
    <property type="entry name" value="MEVGALKINASE"/>
</dbReference>
<keyword evidence="2" id="KW-0444">Lipid biosynthesis</keyword>
<dbReference type="PATRIC" id="fig|872965.6.peg.2909"/>
<proteinExistence type="predicted"/>
<comment type="pathway">
    <text evidence="9">Isoprenoid biosynthesis; isopentenyl diphosphate biosynthesis via mevalonate pathway; isopentenyl diphosphate from (R)-mevalonate: step 1/3.</text>
</comment>
<dbReference type="AlphaFoldDB" id="A0A0P6YUD8"/>
<dbReference type="InterPro" id="IPR020568">
    <property type="entry name" value="Ribosomal_Su5_D2-typ_SF"/>
</dbReference>
<feature type="domain" description="GHMP kinase C-terminal" evidence="11">
    <location>
        <begin position="234"/>
        <end position="313"/>
    </location>
</feature>
<dbReference type="GO" id="GO:0019287">
    <property type="term" value="P:isopentenyl diphosphate biosynthetic process, mevalonate pathway"/>
    <property type="evidence" value="ECO:0007669"/>
    <property type="project" value="UniProtKB-UniPathway"/>
</dbReference>
<reference evidence="12 13" key="1">
    <citation type="submission" date="2015-07" db="EMBL/GenBank/DDBJ databases">
        <title>Whole genome sequence of Ardenticatena maritima DSM 23922.</title>
        <authorList>
            <person name="Hemp J."/>
            <person name="Ward L.M."/>
            <person name="Pace L.A."/>
            <person name="Fischer W.W."/>
        </authorList>
    </citation>
    <scope>NUCLEOTIDE SEQUENCE [LARGE SCALE GENOMIC DNA]</scope>
    <source>
        <strain evidence="12 13">110S</strain>
    </source>
</reference>
<dbReference type="SUPFAM" id="SSF55060">
    <property type="entry name" value="GHMP Kinase, C-terminal domain"/>
    <property type="match status" value="1"/>
</dbReference>
<dbReference type="InterPro" id="IPR006205">
    <property type="entry name" value="Mev_gal_kin"/>
</dbReference>
<evidence type="ECO:0008006" key="14">
    <source>
        <dbReference type="Google" id="ProtNLM"/>
    </source>
</evidence>
<keyword evidence="4" id="KW-0547">Nucleotide-binding</keyword>
<evidence type="ECO:0000259" key="11">
    <source>
        <dbReference type="Pfam" id="PF08544"/>
    </source>
</evidence>
<evidence type="ECO:0000256" key="6">
    <source>
        <dbReference type="ARBA" id="ARBA00022840"/>
    </source>
</evidence>
<evidence type="ECO:0000256" key="5">
    <source>
        <dbReference type="ARBA" id="ARBA00022777"/>
    </source>
</evidence>
<dbReference type="EMBL" id="LGKN01000006">
    <property type="protein sequence ID" value="KPL87262.1"/>
    <property type="molecule type" value="Genomic_DNA"/>
</dbReference>
<comment type="caution">
    <text evidence="12">The sequence shown here is derived from an EMBL/GenBank/DDBJ whole genome shotgun (WGS) entry which is preliminary data.</text>
</comment>
<organism evidence="12 13">
    <name type="scientific">Ardenticatena maritima</name>
    <dbReference type="NCBI Taxonomy" id="872965"/>
    <lineage>
        <taxon>Bacteria</taxon>
        <taxon>Bacillati</taxon>
        <taxon>Chloroflexota</taxon>
        <taxon>Ardenticatenia</taxon>
        <taxon>Ardenticatenales</taxon>
        <taxon>Ardenticatenaceae</taxon>
        <taxon>Ardenticatena</taxon>
    </lineage>
</organism>
<sequence>MRTKKSKSISDESVRGRGSAPGKIILLGEHAVVYGRPAIAVPISDVRASAIVQPGRRGAGIVIHALDIGRHYLLDAAPPTDPIACVIREVLTRCEIAPSLDLDITISSEIPIASGMGSGAAVATAVVRALFAAFGCPVDNATISEIVYQSETLLHGTPSGIDNTVVAYERPIWFVRGTPPTPFHVGGRFHLLIADTGVPSPTRLTVGDVRAAWERDRERYEALFDEIGALVASAREALQRGDTVQLGMLMQRNHTLLRQIGVSADVNDRLVEAALDAGAYGAKLSGGGRGGNVIALVDEAQREVVAQALQSAGAVRLLSTTLIPEEPQP</sequence>
<dbReference type="InterPro" id="IPR036554">
    <property type="entry name" value="GHMP_kinase_C_sf"/>
</dbReference>
<dbReference type="SUPFAM" id="SSF54211">
    <property type="entry name" value="Ribosomal protein S5 domain 2-like"/>
    <property type="match status" value="1"/>
</dbReference>
<dbReference type="UniPathway" id="UPA00057">
    <property type="reaction ID" value="UER00098"/>
</dbReference>
<name>A0A0P6YUD8_9CHLR</name>
<keyword evidence="3" id="KW-0808">Transferase</keyword>
<dbReference type="InterPro" id="IPR014721">
    <property type="entry name" value="Ribsml_uS5_D2-typ_fold_subgr"/>
</dbReference>
<keyword evidence="6" id="KW-0067">ATP-binding</keyword>
<evidence type="ECO:0000256" key="9">
    <source>
        <dbReference type="ARBA" id="ARBA00029438"/>
    </source>
</evidence>
<dbReference type="GO" id="GO:0005524">
    <property type="term" value="F:ATP binding"/>
    <property type="evidence" value="ECO:0007669"/>
    <property type="project" value="UniProtKB-KW"/>
</dbReference>
<dbReference type="GO" id="GO:0004496">
    <property type="term" value="F:mevalonate kinase activity"/>
    <property type="evidence" value="ECO:0007669"/>
    <property type="project" value="InterPro"/>
</dbReference>
<accession>A0A0P6YUD8</accession>